<dbReference type="EMBL" id="MK071989">
    <property type="protein sequence ID" value="AYV76663.1"/>
    <property type="molecule type" value="Genomic_DNA"/>
</dbReference>
<proteinExistence type="predicted"/>
<gene>
    <name evidence="1" type="ORF">Terrestrivirus11_4</name>
</gene>
<sequence>MNFFNLFKTDSKLTANSDLNADPNCIQNSEYEFPSHNDFNQSTASVEDNTENNVLPKKFDISKKSLNELSTKYNEKIISKIYDEIKNILKECITNKKIRVIFGIVVSNFVTDDKYVIDKTNYLINYEEIYLPGNGYTIIVSNNSIKMELEAYITDTELFKNMGRDDVTHVILSNKLRRNYNLKKKCDGLGYWLQYESLNAHDNELFDHYNNICKEIVNDEYIDGINDSLFKVAETGNRIYSYEEKDAEFIYEYIKYNKTFNDLELRLSKNDDKCFIEFTW</sequence>
<accession>A0A3G4ZSU0</accession>
<reference evidence="1" key="1">
    <citation type="submission" date="2018-10" db="EMBL/GenBank/DDBJ databases">
        <title>Hidden diversity of soil giant viruses.</title>
        <authorList>
            <person name="Schulz F."/>
            <person name="Alteio L."/>
            <person name="Goudeau D."/>
            <person name="Ryan E.M."/>
            <person name="Malmstrom R.R."/>
            <person name="Blanchard J."/>
            <person name="Woyke T."/>
        </authorList>
    </citation>
    <scope>NUCLEOTIDE SEQUENCE</scope>
    <source>
        <strain evidence="1">TEV1</strain>
    </source>
</reference>
<protein>
    <submittedName>
        <fullName evidence="1">Uncharacterized protein</fullName>
    </submittedName>
</protein>
<name>A0A3G4ZSU0_9VIRU</name>
<organism evidence="1">
    <name type="scientific">Terrestrivirus sp</name>
    <dbReference type="NCBI Taxonomy" id="2487775"/>
    <lineage>
        <taxon>Viruses</taxon>
        <taxon>Varidnaviria</taxon>
        <taxon>Bamfordvirae</taxon>
        <taxon>Nucleocytoviricota</taxon>
        <taxon>Megaviricetes</taxon>
        <taxon>Imitervirales</taxon>
        <taxon>Mimiviridae</taxon>
        <taxon>Klosneuvirinae</taxon>
    </lineage>
</organism>
<evidence type="ECO:0000313" key="1">
    <source>
        <dbReference type="EMBL" id="AYV76663.1"/>
    </source>
</evidence>